<feature type="binding site" evidence="3">
    <location>
        <position position="323"/>
    </location>
    <ligand>
        <name>CTP</name>
        <dbReference type="ChEBI" id="CHEBI:37563"/>
    </ligand>
</feature>
<accession>A0A151B7Q0</accession>
<evidence type="ECO:0000256" key="4">
    <source>
        <dbReference type="RuleBase" id="RU364078"/>
    </source>
</evidence>
<evidence type="ECO:0000259" key="5">
    <source>
        <dbReference type="Pfam" id="PF02441"/>
    </source>
</evidence>
<comment type="cofactor">
    <cofactor evidence="3">
        <name>FMN</name>
        <dbReference type="ChEBI" id="CHEBI:58210"/>
    </cofactor>
    <text evidence="3">Binds 1 FMN per subunit.</text>
</comment>
<gene>
    <name evidence="3 7" type="primary">coaBC</name>
    <name evidence="7" type="ORF">CLTEP_03120</name>
</gene>
<dbReference type="PANTHER" id="PTHR14359:SF6">
    <property type="entry name" value="PHOSPHOPANTOTHENOYLCYSTEINE DECARBOXYLASE"/>
    <property type="match status" value="1"/>
</dbReference>
<dbReference type="EC" id="4.1.1.36" evidence="3"/>
<dbReference type="Gene3D" id="3.40.50.1950">
    <property type="entry name" value="Flavin prenyltransferase-like"/>
    <property type="match status" value="1"/>
</dbReference>
<protein>
    <recommendedName>
        <fullName evidence="3">Coenzyme A biosynthesis bifunctional protein CoaBC</fullName>
    </recommendedName>
    <alternativeName>
        <fullName evidence="3">DNA/pantothenate metabolism flavoprotein</fullName>
    </alternativeName>
    <alternativeName>
        <fullName evidence="3">Phosphopantothenoylcysteine synthetase/decarboxylase</fullName>
        <shortName evidence="3">PPCS-PPCDC</shortName>
    </alternativeName>
    <domain>
        <recommendedName>
            <fullName evidence="3">Phosphopantothenoylcysteine decarboxylase</fullName>
            <shortName evidence="3">PPC decarboxylase</shortName>
            <shortName evidence="3">PPC-DC</shortName>
            <ecNumber evidence="3">4.1.1.36</ecNumber>
        </recommendedName>
        <alternativeName>
            <fullName evidence="3">CoaC</fullName>
        </alternativeName>
    </domain>
    <domain>
        <recommendedName>
            <fullName evidence="3">Phosphopantothenate--cysteine ligase</fullName>
            <ecNumber evidence="3">6.3.2.5</ecNumber>
        </recommendedName>
        <alternativeName>
            <fullName evidence="3">CoaB</fullName>
        </alternativeName>
        <alternativeName>
            <fullName evidence="3">Phosphopantothenoylcysteine synthetase</fullName>
            <shortName evidence="3">PPC synthetase</shortName>
            <shortName evidence="3">PPC-S</shortName>
        </alternativeName>
    </domain>
</protein>
<dbReference type="GO" id="GO:0010181">
    <property type="term" value="F:FMN binding"/>
    <property type="evidence" value="ECO:0007669"/>
    <property type="project" value="UniProtKB-UniRule"/>
</dbReference>
<feature type="domain" description="DNA/pantothenate metabolism flavoprotein C-terminal" evidence="6">
    <location>
        <begin position="186"/>
        <end position="394"/>
    </location>
</feature>
<dbReference type="InterPro" id="IPR003382">
    <property type="entry name" value="Flavoprotein"/>
</dbReference>
<keyword evidence="3" id="KW-0460">Magnesium</keyword>
<comment type="similarity">
    <text evidence="3 4">In the N-terminal section; belongs to the HFCD (homo-oligomeric flavin containing Cys decarboxylase) superfamily.</text>
</comment>
<dbReference type="Gene3D" id="3.40.50.10300">
    <property type="entry name" value="CoaB-like"/>
    <property type="match status" value="1"/>
</dbReference>
<dbReference type="GO" id="GO:0015937">
    <property type="term" value="P:coenzyme A biosynthetic process"/>
    <property type="evidence" value="ECO:0007669"/>
    <property type="project" value="UniProtKB-UniRule"/>
</dbReference>
<dbReference type="Proteomes" id="UP000075531">
    <property type="component" value="Unassembled WGS sequence"/>
</dbReference>
<dbReference type="HAMAP" id="MF_02225">
    <property type="entry name" value="CoaBC"/>
    <property type="match status" value="1"/>
</dbReference>
<reference evidence="7 8" key="1">
    <citation type="submission" date="2016-02" db="EMBL/GenBank/DDBJ databases">
        <title>Genome sequence of Clostridium tepidiprofundi DSM 19306.</title>
        <authorList>
            <person name="Poehlein A."/>
            <person name="Daniel R."/>
        </authorList>
    </citation>
    <scope>NUCLEOTIDE SEQUENCE [LARGE SCALE GENOMIC DNA]</scope>
    <source>
        <strain evidence="7 8">DSM 19306</strain>
    </source>
</reference>
<dbReference type="UniPathway" id="UPA00241">
    <property type="reaction ID" value="UER00353"/>
</dbReference>
<evidence type="ECO:0000313" key="8">
    <source>
        <dbReference type="Proteomes" id="UP000075531"/>
    </source>
</evidence>
<comment type="pathway">
    <text evidence="3 4">Cofactor biosynthesis; coenzyme A biosynthesis; CoA from (R)-pantothenate: step 2/5.</text>
</comment>
<feature type="binding site" evidence="3">
    <location>
        <position position="279"/>
    </location>
    <ligand>
        <name>CTP</name>
        <dbReference type="ChEBI" id="CHEBI:37563"/>
    </ligand>
</feature>
<keyword evidence="2 3" id="KW-0456">Lyase</keyword>
<dbReference type="InterPro" id="IPR005252">
    <property type="entry name" value="CoaBC"/>
</dbReference>
<dbReference type="GO" id="GO:0046872">
    <property type="term" value="F:metal ion binding"/>
    <property type="evidence" value="ECO:0007669"/>
    <property type="project" value="UniProtKB-KW"/>
</dbReference>
<comment type="caution">
    <text evidence="3">Lacks conserved residue(s) required for the propagation of feature annotation.</text>
</comment>
<dbReference type="Pfam" id="PF02441">
    <property type="entry name" value="Flavoprotein"/>
    <property type="match status" value="1"/>
</dbReference>
<dbReference type="GO" id="GO:0004632">
    <property type="term" value="F:phosphopantothenate--cysteine ligase activity"/>
    <property type="evidence" value="ECO:0007669"/>
    <property type="project" value="UniProtKB-UniRule"/>
</dbReference>
<feature type="region of interest" description="Phosphopantothenoylcysteine decarboxylase" evidence="3">
    <location>
        <begin position="1"/>
        <end position="190"/>
    </location>
</feature>
<evidence type="ECO:0000256" key="2">
    <source>
        <dbReference type="ARBA" id="ARBA00023239"/>
    </source>
</evidence>
<comment type="similarity">
    <text evidence="3 4">In the C-terminal section; belongs to the PPC synthetase family.</text>
</comment>
<dbReference type="SUPFAM" id="SSF52507">
    <property type="entry name" value="Homo-oligomeric flavin-containing Cys decarboxylases, HFCD"/>
    <property type="match status" value="1"/>
</dbReference>
<dbReference type="PANTHER" id="PTHR14359">
    <property type="entry name" value="HOMO-OLIGOMERIC FLAVIN CONTAINING CYS DECARBOXYLASE FAMILY"/>
    <property type="match status" value="1"/>
</dbReference>
<dbReference type="PATRIC" id="fig|1121338.3.peg.316"/>
<feature type="active site" description="Proton donor" evidence="3">
    <location>
        <position position="158"/>
    </location>
</feature>
<comment type="caution">
    <text evidence="7">The sequence shown here is derived from an EMBL/GenBank/DDBJ whole genome shotgun (WGS) entry which is preliminary data.</text>
</comment>
<dbReference type="EMBL" id="LTBA01000001">
    <property type="protein sequence ID" value="KYH35919.1"/>
    <property type="molecule type" value="Genomic_DNA"/>
</dbReference>
<evidence type="ECO:0000256" key="3">
    <source>
        <dbReference type="HAMAP-Rule" id="MF_02225"/>
    </source>
</evidence>
<dbReference type="GO" id="GO:0015941">
    <property type="term" value="P:pantothenate catabolic process"/>
    <property type="evidence" value="ECO:0007669"/>
    <property type="project" value="InterPro"/>
</dbReference>
<dbReference type="InterPro" id="IPR035929">
    <property type="entry name" value="CoaB-like_sf"/>
</dbReference>
<comment type="function">
    <text evidence="3">Catalyzes two sequential steps in the biosynthesis of coenzyme A. In the first step cysteine is conjugated to 4'-phosphopantothenate to form 4-phosphopantothenoylcysteine. In the second step the latter compound is decarboxylated to form 4'-phosphopantotheine.</text>
</comment>
<dbReference type="Pfam" id="PF04127">
    <property type="entry name" value="DFP"/>
    <property type="match status" value="1"/>
</dbReference>
<dbReference type="AlphaFoldDB" id="A0A151B7Q0"/>
<dbReference type="InterPro" id="IPR036551">
    <property type="entry name" value="Flavin_trans-like"/>
</dbReference>
<dbReference type="GO" id="GO:0004633">
    <property type="term" value="F:phosphopantothenoylcysteine decarboxylase activity"/>
    <property type="evidence" value="ECO:0007669"/>
    <property type="project" value="UniProtKB-UniRule"/>
</dbReference>
<evidence type="ECO:0000259" key="6">
    <source>
        <dbReference type="Pfam" id="PF04127"/>
    </source>
</evidence>
<dbReference type="SUPFAM" id="SSF102645">
    <property type="entry name" value="CoaB-like"/>
    <property type="match status" value="1"/>
</dbReference>
<comment type="pathway">
    <text evidence="3 4">Cofactor biosynthesis; coenzyme A biosynthesis; CoA from (R)-pantothenate: step 3/5.</text>
</comment>
<dbReference type="STRING" id="1121338.CLTEP_03120"/>
<feature type="binding site" evidence="3">
    <location>
        <position position="337"/>
    </location>
    <ligand>
        <name>CTP</name>
        <dbReference type="ChEBI" id="CHEBI:37563"/>
    </ligand>
</feature>
<feature type="binding site" evidence="3">
    <location>
        <position position="341"/>
    </location>
    <ligand>
        <name>CTP</name>
        <dbReference type="ChEBI" id="CHEBI:37563"/>
    </ligand>
</feature>
<keyword evidence="3" id="KW-0479">Metal-binding</keyword>
<organism evidence="7 8">
    <name type="scientific">Clostridium tepidiprofundi DSM 19306</name>
    <dbReference type="NCBI Taxonomy" id="1121338"/>
    <lineage>
        <taxon>Bacteria</taxon>
        <taxon>Bacillati</taxon>
        <taxon>Bacillota</taxon>
        <taxon>Clostridia</taxon>
        <taxon>Eubacteriales</taxon>
        <taxon>Clostridiaceae</taxon>
        <taxon>Clostridium</taxon>
    </lineage>
</organism>
<dbReference type="InterPro" id="IPR007085">
    <property type="entry name" value="DNA/pantothenate-metab_flavo_C"/>
</dbReference>
<comment type="function">
    <text evidence="4">Catalyzes two steps in the biosynthesis of coenzyme A. In the first step cysteine is conjugated to 4'-phosphopantothenate to form 4-phosphopantothenoylcysteine, in the latter compound is decarboxylated to form 4'-phosphopantotheine.</text>
</comment>
<keyword evidence="8" id="KW-1185">Reference proteome</keyword>
<evidence type="ECO:0000313" key="7">
    <source>
        <dbReference type="EMBL" id="KYH35919.1"/>
    </source>
</evidence>
<comment type="cofactor">
    <cofactor evidence="3">
        <name>Mg(2+)</name>
        <dbReference type="ChEBI" id="CHEBI:18420"/>
    </cofactor>
</comment>
<comment type="catalytic activity">
    <reaction evidence="3 4">
        <text>(R)-4'-phosphopantothenate + L-cysteine + CTP = N-[(R)-4-phosphopantothenoyl]-L-cysteine + CMP + diphosphate + H(+)</text>
        <dbReference type="Rhea" id="RHEA:19397"/>
        <dbReference type="ChEBI" id="CHEBI:10986"/>
        <dbReference type="ChEBI" id="CHEBI:15378"/>
        <dbReference type="ChEBI" id="CHEBI:33019"/>
        <dbReference type="ChEBI" id="CHEBI:35235"/>
        <dbReference type="ChEBI" id="CHEBI:37563"/>
        <dbReference type="ChEBI" id="CHEBI:59458"/>
        <dbReference type="ChEBI" id="CHEBI:60377"/>
        <dbReference type="EC" id="6.3.2.5"/>
    </reaction>
</comment>
<keyword evidence="1 3" id="KW-0210">Decarboxylase</keyword>
<name>A0A151B7Q0_9CLOT</name>
<feature type="region of interest" description="Phosphopantothenate--cysteine ligase" evidence="3">
    <location>
        <begin position="191"/>
        <end position="397"/>
    </location>
</feature>
<dbReference type="GO" id="GO:0071513">
    <property type="term" value="C:phosphopantothenoylcysteine decarboxylase complex"/>
    <property type="evidence" value="ECO:0007669"/>
    <property type="project" value="TreeGrafter"/>
</dbReference>
<dbReference type="NCBIfam" id="TIGR00521">
    <property type="entry name" value="coaBC_dfp"/>
    <property type="match status" value="1"/>
</dbReference>
<keyword evidence="3 4" id="KW-0288">FMN</keyword>
<keyword evidence="3 4" id="KW-0436">Ligase</keyword>
<feature type="binding site" evidence="3">
    <location>
        <position position="289"/>
    </location>
    <ligand>
        <name>CTP</name>
        <dbReference type="ChEBI" id="CHEBI:37563"/>
    </ligand>
</feature>
<evidence type="ECO:0000256" key="1">
    <source>
        <dbReference type="ARBA" id="ARBA00022793"/>
    </source>
</evidence>
<keyword evidence="3" id="KW-0511">Multifunctional enzyme</keyword>
<comment type="catalytic activity">
    <reaction evidence="3 4">
        <text>N-[(R)-4-phosphopantothenoyl]-L-cysteine + H(+) = (R)-4'-phosphopantetheine + CO2</text>
        <dbReference type="Rhea" id="RHEA:16793"/>
        <dbReference type="ChEBI" id="CHEBI:15378"/>
        <dbReference type="ChEBI" id="CHEBI:16526"/>
        <dbReference type="ChEBI" id="CHEBI:59458"/>
        <dbReference type="ChEBI" id="CHEBI:61723"/>
        <dbReference type="EC" id="4.1.1.36"/>
    </reaction>
</comment>
<proteinExistence type="inferred from homology"/>
<dbReference type="EC" id="6.3.2.5" evidence="3"/>
<keyword evidence="3 4" id="KW-0285">Flavoprotein</keyword>
<dbReference type="OrthoDB" id="9802554at2"/>
<feature type="domain" description="Flavoprotein" evidence="5">
    <location>
        <begin position="6"/>
        <end position="168"/>
    </location>
</feature>
<sequence>MSHQKKTVVLGVTGGIAAYKALDIVSRLKKYDIDVHVIMSNSSCEFVTPLSFQSLSQNIVISDMFAEPKSWEIQHISLAKKADLLLIAPATANIIGKVANGIADDMLSTTVMATKAPVVFAPAMNTNMYANKIVQDNISKLKGYGYDFIEPNSGRLACGDNGTGKLADTKLIADIVISKLHTCKDLVGKKVLVTAGPTIAPIDPVRYISNRSSGKMGYAIAEEARDRGADVTLISGPCDLEIPFGVKFLKVETNGDMLCSVLKIYDNMDIVVKCAAVADYKPKKYAKEKIKKTDKEFTLELEKDNDILYELGKKKKNQILVGFAAESENLLKNAEAKLNKKNLDMIVANDISCNDTGFKSDFNRVTILTRNDKFSLDKMTKKEVAHELFNLINKLKR</sequence>